<proteinExistence type="predicted"/>
<reference evidence="3" key="1">
    <citation type="journal article" date="2014" name="Proc. Natl. Acad. Sci. U.S.A.">
        <title>Extensive sampling of basidiomycete genomes demonstrates inadequacy of the white-rot/brown-rot paradigm for wood decay fungi.</title>
        <authorList>
            <person name="Riley R."/>
            <person name="Salamov A.A."/>
            <person name="Brown D.W."/>
            <person name="Nagy L.G."/>
            <person name="Floudas D."/>
            <person name="Held B.W."/>
            <person name="Levasseur A."/>
            <person name="Lombard V."/>
            <person name="Morin E."/>
            <person name="Otillar R."/>
            <person name="Lindquist E.A."/>
            <person name="Sun H."/>
            <person name="LaButti K.M."/>
            <person name="Schmutz J."/>
            <person name="Jabbour D."/>
            <person name="Luo H."/>
            <person name="Baker S.E."/>
            <person name="Pisabarro A.G."/>
            <person name="Walton J.D."/>
            <person name="Blanchette R.A."/>
            <person name="Henrissat B."/>
            <person name="Martin F."/>
            <person name="Cullen D."/>
            <person name="Hibbett D.S."/>
            <person name="Grigoriev I.V."/>
        </authorList>
    </citation>
    <scope>NUCLEOTIDE SEQUENCE [LARGE SCALE GENOMIC DNA]</scope>
    <source>
        <strain evidence="3">MUCL 33604</strain>
    </source>
</reference>
<dbReference type="AlphaFoldDB" id="A0A067PG88"/>
<feature type="compositionally biased region" description="Low complexity" evidence="1">
    <location>
        <begin position="46"/>
        <end position="57"/>
    </location>
</feature>
<sequence length="89" mass="9423">MEFGDTQAPSSGEGRFAVGKDFNQATTVALDDTSGRDPKSPDVELITPTPIVSSSPSPKEHLLDGQPSSVQGAASSSWIEILDTIFRFV</sequence>
<evidence type="ECO:0000313" key="2">
    <source>
        <dbReference type="EMBL" id="KDQ49466.1"/>
    </source>
</evidence>
<organism evidence="2 3">
    <name type="scientific">Jaapia argillacea MUCL 33604</name>
    <dbReference type="NCBI Taxonomy" id="933084"/>
    <lineage>
        <taxon>Eukaryota</taxon>
        <taxon>Fungi</taxon>
        <taxon>Dikarya</taxon>
        <taxon>Basidiomycota</taxon>
        <taxon>Agaricomycotina</taxon>
        <taxon>Agaricomycetes</taxon>
        <taxon>Agaricomycetidae</taxon>
        <taxon>Jaapiales</taxon>
        <taxon>Jaapiaceae</taxon>
        <taxon>Jaapia</taxon>
    </lineage>
</organism>
<evidence type="ECO:0000313" key="3">
    <source>
        <dbReference type="Proteomes" id="UP000027265"/>
    </source>
</evidence>
<dbReference type="EMBL" id="KL197783">
    <property type="protein sequence ID" value="KDQ49466.1"/>
    <property type="molecule type" value="Genomic_DNA"/>
</dbReference>
<accession>A0A067PG88</accession>
<evidence type="ECO:0000256" key="1">
    <source>
        <dbReference type="SAM" id="MobiDB-lite"/>
    </source>
</evidence>
<gene>
    <name evidence="2" type="ORF">JAAARDRAFT_63720</name>
</gene>
<feature type="region of interest" description="Disordered" evidence="1">
    <location>
        <begin position="1"/>
        <end position="74"/>
    </location>
</feature>
<feature type="compositionally biased region" description="Basic and acidic residues" evidence="1">
    <location>
        <begin position="33"/>
        <end position="42"/>
    </location>
</feature>
<dbReference type="Proteomes" id="UP000027265">
    <property type="component" value="Unassembled WGS sequence"/>
</dbReference>
<keyword evidence="3" id="KW-1185">Reference proteome</keyword>
<protein>
    <submittedName>
        <fullName evidence="2">Uncharacterized protein</fullName>
    </submittedName>
</protein>
<dbReference type="InParanoid" id="A0A067PG88"/>
<dbReference type="HOGENOM" id="CLU_2455049_0_0_1"/>
<name>A0A067PG88_9AGAM</name>